<evidence type="ECO:0000256" key="4">
    <source>
        <dbReference type="HAMAP-Rule" id="MF_00360"/>
    </source>
</evidence>
<comment type="caution">
    <text evidence="5">The sequence shown here is derived from an EMBL/GenBank/DDBJ whole genome shotgun (WGS) entry which is preliminary data.</text>
</comment>
<dbReference type="InterPro" id="IPR000529">
    <property type="entry name" value="Ribosomal_bS6"/>
</dbReference>
<dbReference type="PANTHER" id="PTHR21011:SF1">
    <property type="entry name" value="SMALL RIBOSOMAL SUBUNIT PROTEIN BS6M"/>
    <property type="match status" value="1"/>
</dbReference>
<dbReference type="NCBIfam" id="TIGR00166">
    <property type="entry name" value="S6"/>
    <property type="match status" value="1"/>
</dbReference>
<dbReference type="GO" id="GO:0070181">
    <property type="term" value="F:small ribosomal subunit rRNA binding"/>
    <property type="evidence" value="ECO:0007669"/>
    <property type="project" value="TreeGrafter"/>
</dbReference>
<protein>
    <recommendedName>
        <fullName evidence="3 4">Small ribosomal subunit protein bS6</fullName>
    </recommendedName>
</protein>
<dbReference type="HAMAP" id="MF_00360">
    <property type="entry name" value="Ribosomal_bS6"/>
    <property type="match status" value="1"/>
</dbReference>
<keyword evidence="4 5" id="KW-0689">Ribosomal protein</keyword>
<reference evidence="5" key="1">
    <citation type="journal article" date="2021" name="PeerJ">
        <title>Extensive microbial diversity within the chicken gut microbiome revealed by metagenomics and culture.</title>
        <authorList>
            <person name="Gilroy R."/>
            <person name="Ravi A."/>
            <person name="Getino M."/>
            <person name="Pursley I."/>
            <person name="Horton D.L."/>
            <person name="Alikhan N.F."/>
            <person name="Baker D."/>
            <person name="Gharbi K."/>
            <person name="Hall N."/>
            <person name="Watson M."/>
            <person name="Adriaenssens E.M."/>
            <person name="Foster-Nyarko E."/>
            <person name="Jarju S."/>
            <person name="Secka A."/>
            <person name="Antonio M."/>
            <person name="Oren A."/>
            <person name="Chaudhuri R.R."/>
            <person name="La Ragione R."/>
            <person name="Hildebrand F."/>
            <person name="Pallen M.J."/>
        </authorList>
    </citation>
    <scope>NUCLEOTIDE SEQUENCE</scope>
    <source>
        <strain evidence="5">ChiHjej10B9-743</strain>
    </source>
</reference>
<dbReference type="GO" id="GO:0005737">
    <property type="term" value="C:cytoplasm"/>
    <property type="evidence" value="ECO:0007669"/>
    <property type="project" value="UniProtKB-ARBA"/>
</dbReference>
<dbReference type="CDD" id="cd00473">
    <property type="entry name" value="bS6"/>
    <property type="match status" value="1"/>
</dbReference>
<evidence type="ECO:0000313" key="5">
    <source>
        <dbReference type="EMBL" id="HIY79001.1"/>
    </source>
</evidence>
<sequence>MKAYELLYFVDPTCNEETRAAVMKRIEVALGETGKVDNVEDWGKRKLAFEVDDLTEGDYTLINFHADPTVIAELDRVLRINDAVKRHMIVRRTDKE</sequence>
<evidence type="ECO:0000256" key="2">
    <source>
        <dbReference type="ARBA" id="ARBA00035104"/>
    </source>
</evidence>
<dbReference type="Pfam" id="PF01250">
    <property type="entry name" value="Ribosomal_S6"/>
    <property type="match status" value="1"/>
</dbReference>
<comment type="similarity">
    <text evidence="1 4">Belongs to the bacterial ribosomal protein bS6 family.</text>
</comment>
<name>A0A9D1Z959_9ACTN</name>
<proteinExistence type="inferred from homology"/>
<dbReference type="InterPro" id="IPR035980">
    <property type="entry name" value="Ribosomal_bS6_sf"/>
</dbReference>
<dbReference type="AlphaFoldDB" id="A0A9D1Z959"/>
<dbReference type="GO" id="GO:1990904">
    <property type="term" value="C:ribonucleoprotein complex"/>
    <property type="evidence" value="ECO:0007669"/>
    <property type="project" value="UniProtKB-KW"/>
</dbReference>
<dbReference type="EMBL" id="DXCP01000005">
    <property type="protein sequence ID" value="HIY79001.1"/>
    <property type="molecule type" value="Genomic_DNA"/>
</dbReference>
<dbReference type="InterPro" id="IPR014717">
    <property type="entry name" value="Transl_elong_EF1B/ribsomal_bS6"/>
</dbReference>
<organism evidence="5 6">
    <name type="scientific">Candidatus Olsenella excrementavium</name>
    <dbReference type="NCBI Taxonomy" id="2838709"/>
    <lineage>
        <taxon>Bacteria</taxon>
        <taxon>Bacillati</taxon>
        <taxon>Actinomycetota</taxon>
        <taxon>Coriobacteriia</taxon>
        <taxon>Coriobacteriales</taxon>
        <taxon>Atopobiaceae</taxon>
        <taxon>Olsenella</taxon>
    </lineage>
</organism>
<dbReference type="SUPFAM" id="SSF54995">
    <property type="entry name" value="Ribosomal protein S6"/>
    <property type="match status" value="1"/>
</dbReference>
<accession>A0A9D1Z959</accession>
<dbReference type="GO" id="GO:0003735">
    <property type="term" value="F:structural constituent of ribosome"/>
    <property type="evidence" value="ECO:0007669"/>
    <property type="project" value="InterPro"/>
</dbReference>
<dbReference type="InterPro" id="IPR020814">
    <property type="entry name" value="Ribosomal_S6_plastid/chlpt"/>
</dbReference>
<reference evidence="5" key="2">
    <citation type="submission" date="2021-04" db="EMBL/GenBank/DDBJ databases">
        <authorList>
            <person name="Gilroy R."/>
        </authorList>
    </citation>
    <scope>NUCLEOTIDE SEQUENCE</scope>
    <source>
        <strain evidence="5">ChiHjej10B9-743</strain>
    </source>
</reference>
<evidence type="ECO:0000256" key="1">
    <source>
        <dbReference type="ARBA" id="ARBA00009512"/>
    </source>
</evidence>
<dbReference type="Proteomes" id="UP000824133">
    <property type="component" value="Unassembled WGS sequence"/>
</dbReference>
<gene>
    <name evidence="4 5" type="primary">rpsF</name>
    <name evidence="5" type="ORF">IAA42_00950</name>
</gene>
<evidence type="ECO:0000313" key="6">
    <source>
        <dbReference type="Proteomes" id="UP000824133"/>
    </source>
</evidence>
<dbReference type="GO" id="GO:0005840">
    <property type="term" value="C:ribosome"/>
    <property type="evidence" value="ECO:0007669"/>
    <property type="project" value="UniProtKB-KW"/>
</dbReference>
<dbReference type="PANTHER" id="PTHR21011">
    <property type="entry name" value="MITOCHONDRIAL 28S RIBOSOMAL PROTEIN S6"/>
    <property type="match status" value="1"/>
</dbReference>
<dbReference type="GO" id="GO:0006412">
    <property type="term" value="P:translation"/>
    <property type="evidence" value="ECO:0007669"/>
    <property type="project" value="UniProtKB-UniRule"/>
</dbReference>
<keyword evidence="4" id="KW-0694">RNA-binding</keyword>
<evidence type="ECO:0000256" key="3">
    <source>
        <dbReference type="ARBA" id="ARBA00035294"/>
    </source>
</evidence>
<keyword evidence="4" id="KW-0699">rRNA-binding</keyword>
<keyword evidence="4" id="KW-0687">Ribonucleoprotein</keyword>
<dbReference type="Gene3D" id="3.30.70.60">
    <property type="match status" value="1"/>
</dbReference>
<comment type="function">
    <text evidence="2 4">Binds together with bS18 to 16S ribosomal RNA.</text>
</comment>